<accession>A0A4U8Z7L9</accession>
<evidence type="ECO:0000259" key="2">
    <source>
        <dbReference type="Pfam" id="PF22653"/>
    </source>
</evidence>
<dbReference type="RefSeq" id="WP_197732048.1">
    <property type="nucleotide sequence ID" value="NZ_CP139087.1"/>
</dbReference>
<proteinExistence type="predicted"/>
<dbReference type="Proteomes" id="UP000294360">
    <property type="component" value="Plasmid 3"/>
</dbReference>
<dbReference type="AlphaFoldDB" id="A0A4U8Z7L9"/>
<reference evidence="3 4" key="1">
    <citation type="submission" date="2019-03" db="EMBL/GenBank/DDBJ databases">
        <authorList>
            <person name="Kox A.R. M."/>
        </authorList>
    </citation>
    <scope>NUCLEOTIDE SEQUENCE [LARGE SCALE GENOMIC DNA]</scope>
    <source>
        <strain evidence="3">MTUNDRAET4 annotated genome</strain>
        <plasmid evidence="4">3</plasmid>
    </source>
</reference>
<feature type="domain" description="DUF7007" evidence="2">
    <location>
        <begin position="203"/>
        <end position="301"/>
    </location>
</feature>
<sequence length="327" mass="36017">MTKYRILLVEELVLSDSAEFLVESDTPTGAAAILIKARQAGLDEDSDTVHLPDGQRAQITPQNIVESRLFCVLLDDAGNQIVEIPTDPDLHAKKAPQPVAPRAPDENGGDAQWIYDPRDWDCTYSWRDRGQLAEAADLALGEIREFASLIDGPLIHAARIPTAFDEDGLPEEAEVQWFRSRSEAQTSLAVAWGKSPNSEYAIPSFSPWGPIETVRFIAPGIYAASTPNHGGIHLSPTLNADMPDDMRSENGWYEEDCKWSFVALKYPAPFRAQTGVDPRHPLQTAYECALECAHHWYPDIVALFLNDDAATQTNASDPCDHPPSTPA</sequence>
<feature type="region of interest" description="Disordered" evidence="1">
    <location>
        <begin position="89"/>
        <end position="112"/>
    </location>
</feature>
<dbReference type="InterPro" id="IPR054276">
    <property type="entry name" value="DUF7007"/>
</dbReference>
<evidence type="ECO:0000313" key="3">
    <source>
        <dbReference type="EMBL" id="VFU17523.1"/>
    </source>
</evidence>
<geneLocation type="plasmid" evidence="3 4">
    <name>3</name>
</geneLocation>
<dbReference type="EMBL" id="LR536452">
    <property type="protein sequence ID" value="VFU17523.1"/>
    <property type="molecule type" value="Genomic_DNA"/>
</dbReference>
<dbReference type="Pfam" id="PF22653">
    <property type="entry name" value="DUF7007"/>
    <property type="match status" value="1"/>
</dbReference>
<evidence type="ECO:0000256" key="1">
    <source>
        <dbReference type="SAM" id="MobiDB-lite"/>
    </source>
</evidence>
<keyword evidence="3" id="KW-0614">Plasmid</keyword>
<dbReference type="KEGG" id="mtun:MTUNDRAET4_0080.2"/>
<protein>
    <recommendedName>
        <fullName evidence="2">DUF7007 domain-containing protein</fullName>
    </recommendedName>
</protein>
<organism evidence="3 4">
    <name type="scientific">Methylocella tundrae</name>
    <dbReference type="NCBI Taxonomy" id="227605"/>
    <lineage>
        <taxon>Bacteria</taxon>
        <taxon>Pseudomonadati</taxon>
        <taxon>Pseudomonadota</taxon>
        <taxon>Alphaproteobacteria</taxon>
        <taxon>Hyphomicrobiales</taxon>
        <taxon>Beijerinckiaceae</taxon>
        <taxon>Methylocella</taxon>
    </lineage>
</organism>
<gene>
    <name evidence="3" type="ORF">MTUNDRAET4_0080</name>
</gene>
<evidence type="ECO:0000313" key="4">
    <source>
        <dbReference type="Proteomes" id="UP000294360"/>
    </source>
</evidence>
<name>A0A4U8Z7L9_METTU</name>